<keyword evidence="1" id="KW-0175">Coiled coil</keyword>
<evidence type="ECO:0000259" key="3">
    <source>
        <dbReference type="PROSITE" id="PS50887"/>
    </source>
</evidence>
<dbReference type="PROSITE" id="PS50887">
    <property type="entry name" value="GGDEF"/>
    <property type="match status" value="1"/>
</dbReference>
<reference evidence="4 5" key="1">
    <citation type="journal article" date="2012" name="J. Bacteriol.">
        <title>Genome Sequence of Pectin-Degrading Alishewanella aestuarii Strain B11T, Isolated from Tidal Flat Sediment.</title>
        <authorList>
            <person name="Jung J."/>
            <person name="Choi S."/>
            <person name="Chun J."/>
            <person name="Park W."/>
        </authorList>
    </citation>
    <scope>NUCLEOTIDE SEQUENCE [LARGE SCALE GENOMIC DNA]</scope>
    <source>
        <strain evidence="4 5">B11</strain>
    </source>
</reference>
<evidence type="ECO:0000259" key="2">
    <source>
        <dbReference type="PROSITE" id="PS50883"/>
    </source>
</evidence>
<feature type="coiled-coil region" evidence="1">
    <location>
        <begin position="201"/>
        <end position="228"/>
    </location>
</feature>
<feature type="domain" description="GGDEF" evidence="3">
    <location>
        <begin position="258"/>
        <end position="389"/>
    </location>
</feature>
<dbReference type="Proteomes" id="UP000012043">
    <property type="component" value="Unassembled WGS sequence"/>
</dbReference>
<organism evidence="4 5">
    <name type="scientific">Alishewanella aestuarii B11</name>
    <dbReference type="NCBI Taxonomy" id="1197174"/>
    <lineage>
        <taxon>Bacteria</taxon>
        <taxon>Pseudomonadati</taxon>
        <taxon>Pseudomonadota</taxon>
        <taxon>Gammaproteobacteria</taxon>
        <taxon>Alteromonadales</taxon>
        <taxon>Alteromonadaceae</taxon>
        <taxon>Alishewanella</taxon>
    </lineage>
</organism>
<keyword evidence="5" id="KW-1185">Reference proteome</keyword>
<dbReference type="InterPro" id="IPR050706">
    <property type="entry name" value="Cyclic-di-GMP_PDE-like"/>
</dbReference>
<evidence type="ECO:0000313" key="5">
    <source>
        <dbReference type="Proteomes" id="UP000012043"/>
    </source>
</evidence>
<accession>J1YCL1</accession>
<dbReference type="SMART" id="SM00267">
    <property type="entry name" value="GGDEF"/>
    <property type="match status" value="1"/>
</dbReference>
<comment type="caution">
    <text evidence="4">The sequence shown here is derived from an EMBL/GenBank/DDBJ whole genome shotgun (WGS) entry which is preliminary data.</text>
</comment>
<dbReference type="SUPFAM" id="SSF55073">
    <property type="entry name" value="Nucleotide cyclase"/>
    <property type="match status" value="1"/>
</dbReference>
<sequence length="642" mass="73272">MIKNFRTLLIAQLVSALLLILLLMIAFLHQSKNLLQQQEVQTKLAMEQVLISHVGVDGKALSRQVERSFPLNSLQISKTDGTILYEYNNPQRQSSLLHALLNLTGHNFASQYVRDEAQELVVRFELNPQQILAPLQSFFWLLLVLPLLLGWVPVFFVKSSLEHKYTRTSAAVNQAIEGFLNQQQPDVHAFRKLPAEFSDLAQALQRLAQHTRQQYERMTADAQQIAEEAYKDPVTGLPNRNRFVQGYDELSQNEDLNKFGIFAITRCTELQSINQSRGFQEGDNYVSQVAEIIKKTIATYKHARLYRLNSSDFGLLLPHVTPKEAENFALQLQSRFNEFQKLAELESVAYTGLVSYEAGKPLGELLATADTSISLAQTKQPNAWHLQKDSSGLENASNSYGNQNWRNVIEEVLANSRISLLVQTIQPSSRAAKAYSEILVRFKTHEDQILPTASFLAMAEKLDKIISVDRMIIETALTTIKERSMQDQYFGINLSPRTVHDDQFNIWLERRLLKDANIASRLVFEVTEFGLQQNLKTSKRFIDMVHRAGARITVEKFGVGITSFKFFRDLKPDYVKMDGSYTRHIDNDKNNQYFMRLMIDLAHRIGVGVFAECVESQEEKHMLESLFIDGTQGYYIGKPQPL</sequence>
<dbReference type="Pfam" id="PF00990">
    <property type="entry name" value="GGDEF"/>
    <property type="match status" value="1"/>
</dbReference>
<protein>
    <recommendedName>
        <fullName evidence="6">Diguanylate phosphodiesterase</fullName>
    </recommendedName>
</protein>
<evidence type="ECO:0008006" key="6">
    <source>
        <dbReference type="Google" id="ProtNLM"/>
    </source>
</evidence>
<dbReference type="InterPro" id="IPR001633">
    <property type="entry name" value="EAL_dom"/>
</dbReference>
<evidence type="ECO:0000256" key="1">
    <source>
        <dbReference type="SAM" id="Coils"/>
    </source>
</evidence>
<dbReference type="Pfam" id="PF00563">
    <property type="entry name" value="EAL"/>
    <property type="match status" value="1"/>
</dbReference>
<dbReference type="SUPFAM" id="SSF141868">
    <property type="entry name" value="EAL domain-like"/>
    <property type="match status" value="1"/>
</dbReference>
<dbReference type="CDD" id="cd01948">
    <property type="entry name" value="EAL"/>
    <property type="match status" value="1"/>
</dbReference>
<dbReference type="Gene3D" id="3.20.20.450">
    <property type="entry name" value="EAL domain"/>
    <property type="match status" value="1"/>
</dbReference>
<dbReference type="InterPro" id="IPR043128">
    <property type="entry name" value="Rev_trsase/Diguanyl_cyclase"/>
</dbReference>
<proteinExistence type="predicted"/>
<dbReference type="EMBL" id="ALAB01000021">
    <property type="protein sequence ID" value="EJI85620.1"/>
    <property type="molecule type" value="Genomic_DNA"/>
</dbReference>
<dbReference type="GO" id="GO:0071111">
    <property type="term" value="F:cyclic-guanylate-specific phosphodiesterase activity"/>
    <property type="evidence" value="ECO:0007669"/>
    <property type="project" value="InterPro"/>
</dbReference>
<gene>
    <name evidence="4" type="ORF">AEST_15410</name>
</gene>
<dbReference type="Gene3D" id="3.30.70.270">
    <property type="match status" value="1"/>
</dbReference>
<dbReference type="InterPro" id="IPR000160">
    <property type="entry name" value="GGDEF_dom"/>
</dbReference>
<feature type="domain" description="EAL" evidence="2">
    <location>
        <begin position="402"/>
        <end position="642"/>
    </location>
</feature>
<evidence type="ECO:0000313" key="4">
    <source>
        <dbReference type="EMBL" id="EJI85620.1"/>
    </source>
</evidence>
<dbReference type="InterPro" id="IPR029787">
    <property type="entry name" value="Nucleotide_cyclase"/>
</dbReference>
<dbReference type="RefSeq" id="WP_008608223.1">
    <property type="nucleotide sequence ID" value="NZ_ALAB01000021.1"/>
</dbReference>
<dbReference type="InterPro" id="IPR035919">
    <property type="entry name" value="EAL_sf"/>
</dbReference>
<dbReference type="PANTHER" id="PTHR33121">
    <property type="entry name" value="CYCLIC DI-GMP PHOSPHODIESTERASE PDEF"/>
    <property type="match status" value="1"/>
</dbReference>
<dbReference type="SMART" id="SM00052">
    <property type="entry name" value="EAL"/>
    <property type="match status" value="1"/>
</dbReference>
<name>J1YCL1_9ALTE</name>
<dbReference type="PATRIC" id="fig|1197174.4.peg.1509"/>
<dbReference type="PROSITE" id="PS50883">
    <property type="entry name" value="EAL"/>
    <property type="match status" value="1"/>
</dbReference>
<dbReference type="PANTHER" id="PTHR33121:SF79">
    <property type="entry name" value="CYCLIC DI-GMP PHOSPHODIESTERASE PDED-RELATED"/>
    <property type="match status" value="1"/>
</dbReference>
<dbReference type="AlphaFoldDB" id="J1YCL1"/>